<dbReference type="EMBL" id="KB096134">
    <property type="protein sequence ID" value="ESO07882.1"/>
    <property type="molecule type" value="Genomic_DNA"/>
</dbReference>
<dbReference type="GO" id="GO:0005739">
    <property type="term" value="C:mitochondrion"/>
    <property type="evidence" value="ECO:0000318"/>
    <property type="project" value="GO_Central"/>
</dbReference>
<dbReference type="AlphaFoldDB" id="T1G9K4"/>
<organism evidence="7 8">
    <name type="scientific">Helobdella robusta</name>
    <name type="common">Californian leech</name>
    <dbReference type="NCBI Taxonomy" id="6412"/>
    <lineage>
        <taxon>Eukaryota</taxon>
        <taxon>Metazoa</taxon>
        <taxon>Spiralia</taxon>
        <taxon>Lophotrochozoa</taxon>
        <taxon>Annelida</taxon>
        <taxon>Clitellata</taxon>
        <taxon>Hirudinea</taxon>
        <taxon>Rhynchobdellida</taxon>
        <taxon>Glossiphoniidae</taxon>
        <taxon>Helobdella</taxon>
    </lineage>
</organism>
<evidence type="ECO:0000313" key="6">
    <source>
        <dbReference type="EMBL" id="ESO07882.1"/>
    </source>
</evidence>
<keyword evidence="2 4" id="KW-0378">Hydrolase</keyword>
<dbReference type="CTD" id="20217750"/>
<dbReference type="Pfam" id="PF00481">
    <property type="entry name" value="PP2C"/>
    <property type="match status" value="1"/>
</dbReference>
<dbReference type="GeneID" id="20217750"/>
<dbReference type="KEGG" id="hro:HELRODRAFT_98081"/>
<dbReference type="InParanoid" id="T1G9K4"/>
<dbReference type="HOGENOM" id="CLU_021928_0_0_1"/>
<dbReference type="InterPro" id="IPR036457">
    <property type="entry name" value="PPM-type-like_dom_sf"/>
</dbReference>
<dbReference type="PROSITE" id="PS01032">
    <property type="entry name" value="PPM_1"/>
    <property type="match status" value="1"/>
</dbReference>
<comment type="similarity">
    <text evidence="4">Belongs to the PP2C family.</text>
</comment>
<feature type="domain" description="PPM-type phosphatase" evidence="5">
    <location>
        <begin position="84"/>
        <end position="491"/>
    </location>
</feature>
<dbReference type="Proteomes" id="UP000015101">
    <property type="component" value="Unassembled WGS sequence"/>
</dbReference>
<dbReference type="PANTHER" id="PTHR13832">
    <property type="entry name" value="PROTEIN PHOSPHATASE 2C"/>
    <property type="match status" value="1"/>
</dbReference>
<keyword evidence="3 4" id="KW-0904">Protein phosphatase</keyword>
<evidence type="ECO:0000313" key="8">
    <source>
        <dbReference type="Proteomes" id="UP000015101"/>
    </source>
</evidence>
<keyword evidence="8" id="KW-1185">Reference proteome</keyword>
<dbReference type="RefSeq" id="XP_009013671.1">
    <property type="nucleotide sequence ID" value="XM_009015423.1"/>
</dbReference>
<accession>T1G9K4</accession>
<dbReference type="CDD" id="cd00143">
    <property type="entry name" value="PP2Cc"/>
    <property type="match status" value="1"/>
</dbReference>
<dbReference type="SMART" id="SM00332">
    <property type="entry name" value="PP2Cc"/>
    <property type="match status" value="1"/>
</dbReference>
<dbReference type="GO" id="GO:0004741">
    <property type="term" value="F:[pyruvate dehydrogenase (acetyl-transferring)]-phosphatase activity"/>
    <property type="evidence" value="ECO:0000318"/>
    <property type="project" value="GO_Central"/>
</dbReference>
<protein>
    <recommendedName>
        <fullName evidence="5">PPM-type phosphatase domain-containing protein</fullName>
    </recommendedName>
</protein>
<evidence type="ECO:0000256" key="1">
    <source>
        <dbReference type="ARBA" id="ARBA00022723"/>
    </source>
</evidence>
<reference evidence="6 8" key="2">
    <citation type="journal article" date="2013" name="Nature">
        <title>Insights into bilaterian evolution from three spiralian genomes.</title>
        <authorList>
            <person name="Simakov O."/>
            <person name="Marletaz F."/>
            <person name="Cho S.J."/>
            <person name="Edsinger-Gonzales E."/>
            <person name="Havlak P."/>
            <person name="Hellsten U."/>
            <person name="Kuo D.H."/>
            <person name="Larsson T."/>
            <person name="Lv J."/>
            <person name="Arendt D."/>
            <person name="Savage R."/>
            <person name="Osoegawa K."/>
            <person name="de Jong P."/>
            <person name="Grimwood J."/>
            <person name="Chapman J.A."/>
            <person name="Shapiro H."/>
            <person name="Aerts A."/>
            <person name="Otillar R.P."/>
            <person name="Terry A.Y."/>
            <person name="Boore J.L."/>
            <person name="Grigoriev I.V."/>
            <person name="Lindberg D.R."/>
            <person name="Seaver E.C."/>
            <person name="Weisblat D.A."/>
            <person name="Putnam N.H."/>
            <person name="Rokhsar D.S."/>
        </authorList>
    </citation>
    <scope>NUCLEOTIDE SEQUENCE</scope>
</reference>
<dbReference type="InterPro" id="IPR001932">
    <property type="entry name" value="PPM-type_phosphatase-like_dom"/>
</dbReference>
<dbReference type="SUPFAM" id="SSF81606">
    <property type="entry name" value="PP2C-like"/>
    <property type="match status" value="1"/>
</dbReference>
<keyword evidence="1" id="KW-0479">Metal-binding</keyword>
<dbReference type="PROSITE" id="PS51746">
    <property type="entry name" value="PPM_2"/>
    <property type="match status" value="1"/>
</dbReference>
<evidence type="ECO:0000259" key="5">
    <source>
        <dbReference type="PROSITE" id="PS51746"/>
    </source>
</evidence>
<dbReference type="EnsemblMetazoa" id="HelroT98081">
    <property type="protein sequence ID" value="HelroP98081"/>
    <property type="gene ID" value="HelroG98081"/>
</dbReference>
<proteinExistence type="inferred from homology"/>
<reference evidence="7" key="3">
    <citation type="submission" date="2015-06" db="UniProtKB">
        <authorList>
            <consortium name="EnsemblMetazoa"/>
        </authorList>
    </citation>
    <scope>IDENTIFICATION</scope>
</reference>
<dbReference type="InterPro" id="IPR015655">
    <property type="entry name" value="PP2C"/>
</dbReference>
<gene>
    <name evidence="7" type="primary">20217750</name>
    <name evidence="6" type="ORF">HELRODRAFT_98081</name>
</gene>
<dbReference type="STRING" id="6412.T1G9K4"/>
<dbReference type="InterPro" id="IPR000222">
    <property type="entry name" value="PP2C_BS"/>
</dbReference>
<dbReference type="OrthoDB" id="420076at2759"/>
<evidence type="ECO:0000313" key="7">
    <source>
        <dbReference type="EnsemblMetazoa" id="HelroP98081"/>
    </source>
</evidence>
<dbReference type="eggNOG" id="KOG0700">
    <property type="taxonomic scope" value="Eukaryota"/>
</dbReference>
<dbReference type="FunCoup" id="T1G9K4">
    <property type="interactions" value="2046"/>
</dbReference>
<dbReference type="FunFam" id="3.60.40.10:FF:000069">
    <property type="entry name" value="Pyruvate dehydrogenase"/>
    <property type="match status" value="1"/>
</dbReference>
<dbReference type="Gene3D" id="3.60.40.10">
    <property type="entry name" value="PPM-type phosphatase domain"/>
    <property type="match status" value="1"/>
</dbReference>
<evidence type="ECO:0000256" key="3">
    <source>
        <dbReference type="ARBA" id="ARBA00022912"/>
    </source>
</evidence>
<evidence type="ECO:0000256" key="4">
    <source>
        <dbReference type="RuleBase" id="RU003465"/>
    </source>
</evidence>
<dbReference type="GO" id="GO:0046872">
    <property type="term" value="F:metal ion binding"/>
    <property type="evidence" value="ECO:0007669"/>
    <property type="project" value="UniProtKB-KW"/>
</dbReference>
<reference evidence="8" key="1">
    <citation type="submission" date="2012-12" db="EMBL/GenBank/DDBJ databases">
        <authorList>
            <person name="Hellsten U."/>
            <person name="Grimwood J."/>
            <person name="Chapman J.A."/>
            <person name="Shapiro H."/>
            <person name="Aerts A."/>
            <person name="Otillar R.P."/>
            <person name="Terry A.Y."/>
            <person name="Boore J.L."/>
            <person name="Simakov O."/>
            <person name="Marletaz F."/>
            <person name="Cho S.-J."/>
            <person name="Edsinger-Gonzales E."/>
            <person name="Havlak P."/>
            <person name="Kuo D.-H."/>
            <person name="Larsson T."/>
            <person name="Lv J."/>
            <person name="Arendt D."/>
            <person name="Savage R."/>
            <person name="Osoegawa K."/>
            <person name="de Jong P."/>
            <person name="Lindberg D.R."/>
            <person name="Seaver E.C."/>
            <person name="Weisblat D.A."/>
            <person name="Putnam N.H."/>
            <person name="Grigoriev I.V."/>
            <person name="Rokhsar D.S."/>
        </authorList>
    </citation>
    <scope>NUCLEOTIDE SEQUENCE</scope>
</reference>
<evidence type="ECO:0000256" key="2">
    <source>
        <dbReference type="ARBA" id="ARBA00022801"/>
    </source>
</evidence>
<name>T1G9K4_HELRO</name>
<dbReference type="OMA" id="GEQAMAP"/>
<sequence length="499" mass="56427">MKSLLLKHAGYLPFLSLKYSKYLLNNLYRNFSTTSFFFKQEELFPQRLVLPESHGYTPVLSPAQVTSMLTSNQATHHYPVGGPVTRFDSSQLSSNNPIEDRRAVGKLVQTGGLLFGVFDGHGGAACAQAVSERLFDYIALCLLSPKQLEHYSRLMRTSEPLSLLDLYRFQNDYFNEDLVEFYSQSLQKFVVEHLSTTGLEDENDEIANSIIGYLKTAFRRLDDDISYEAMPVGGKINEDLMSIAMSGSCCCTVHILGKTLHTANIGDCRAVVGSLGQDGHWVPKVLTVDHNVHNEKEAKRIHDSHPKSEWISLIRNGRLLSQLIPVRAFGDVRFKWPVKDLKNLVSLLGNSPYAQSIIPAHYYSPPYLIARPEVKSHELTDSDHFVIVASDGLWEMLSNEKAVEIVGDHITGKQATDKSVDRERFTLGEINQILRERRRGEAHRTTDSNGAVHLLRHALGYEHRKVSEMLTFPPQISRSYRDDITIIIVYFDTKFLAKQ</sequence>
<dbReference type="PANTHER" id="PTHR13832:SF792">
    <property type="entry name" value="GM14286P"/>
    <property type="match status" value="1"/>
</dbReference>
<dbReference type="EMBL" id="AMQM01003316">
    <property type="status" value="NOT_ANNOTATED_CDS"/>
    <property type="molecule type" value="Genomic_DNA"/>
</dbReference>